<dbReference type="PROSITE" id="PS50943">
    <property type="entry name" value="HTH_CROC1"/>
    <property type="match status" value="1"/>
</dbReference>
<evidence type="ECO:0000259" key="1">
    <source>
        <dbReference type="PROSITE" id="PS50943"/>
    </source>
</evidence>
<dbReference type="InterPro" id="IPR001387">
    <property type="entry name" value="Cro/C1-type_HTH"/>
</dbReference>
<dbReference type="Gene3D" id="1.10.260.40">
    <property type="entry name" value="lambda repressor-like DNA-binding domains"/>
    <property type="match status" value="1"/>
</dbReference>
<feature type="domain" description="HTH cro/C1-type" evidence="1">
    <location>
        <begin position="15"/>
        <end position="69"/>
    </location>
</feature>
<protein>
    <submittedName>
        <fullName evidence="2">Transcriptional regulator, contains XRE-family HTH domain</fullName>
    </submittedName>
</protein>
<name>A0A1I6BM74_9PSEU</name>
<gene>
    <name evidence="2" type="ORF">SAMN05421854_13218</name>
</gene>
<dbReference type="InterPro" id="IPR010982">
    <property type="entry name" value="Lambda_DNA-bd_dom_sf"/>
</dbReference>
<sequence>MTAEWAAREVGRRARARRELLKLSQEDASYLAGVSVTWWSDFERGTRTRAELPQLLGAAHALGMDSGELLKGLLPDTVREPGQVHQTRPRPRQ</sequence>
<dbReference type="SMART" id="SM00530">
    <property type="entry name" value="HTH_XRE"/>
    <property type="match status" value="1"/>
</dbReference>
<dbReference type="EMBL" id="FOWC01000032">
    <property type="protein sequence ID" value="SFQ82020.1"/>
    <property type="molecule type" value="Genomic_DNA"/>
</dbReference>
<proteinExistence type="predicted"/>
<organism evidence="2 3">
    <name type="scientific">Amycolatopsis rubida</name>
    <dbReference type="NCBI Taxonomy" id="112413"/>
    <lineage>
        <taxon>Bacteria</taxon>
        <taxon>Bacillati</taxon>
        <taxon>Actinomycetota</taxon>
        <taxon>Actinomycetes</taxon>
        <taxon>Pseudonocardiales</taxon>
        <taxon>Pseudonocardiaceae</taxon>
        <taxon>Amycolatopsis</taxon>
    </lineage>
</organism>
<dbReference type="CDD" id="cd00093">
    <property type="entry name" value="HTH_XRE"/>
    <property type="match status" value="1"/>
</dbReference>
<accession>A0A1I6BM74</accession>
<dbReference type="SUPFAM" id="SSF47413">
    <property type="entry name" value="lambda repressor-like DNA-binding domains"/>
    <property type="match status" value="1"/>
</dbReference>
<dbReference type="AlphaFoldDB" id="A0A1I6BM74"/>
<evidence type="ECO:0000313" key="2">
    <source>
        <dbReference type="EMBL" id="SFQ82020.1"/>
    </source>
</evidence>
<evidence type="ECO:0000313" key="3">
    <source>
        <dbReference type="Proteomes" id="UP000199137"/>
    </source>
</evidence>
<dbReference type="GO" id="GO:0003677">
    <property type="term" value="F:DNA binding"/>
    <property type="evidence" value="ECO:0007669"/>
    <property type="project" value="InterPro"/>
</dbReference>
<reference evidence="2 3" key="1">
    <citation type="submission" date="2016-10" db="EMBL/GenBank/DDBJ databases">
        <authorList>
            <person name="de Groot N.N."/>
        </authorList>
    </citation>
    <scope>NUCLEOTIDE SEQUENCE [LARGE SCALE GENOMIC DNA]</scope>
    <source>
        <strain evidence="2 3">DSM 44637</strain>
    </source>
</reference>
<dbReference type="Proteomes" id="UP000199137">
    <property type="component" value="Unassembled WGS sequence"/>
</dbReference>
<dbReference type="Pfam" id="PF13560">
    <property type="entry name" value="HTH_31"/>
    <property type="match status" value="1"/>
</dbReference>